<dbReference type="PANTHER" id="PTHR33693">
    <property type="entry name" value="TYPE-5 URACIL-DNA GLYCOSYLASE"/>
    <property type="match status" value="1"/>
</dbReference>
<dbReference type="CDD" id="cd10031">
    <property type="entry name" value="UDG-F5_TTUDGB_like"/>
    <property type="match status" value="1"/>
</dbReference>
<evidence type="ECO:0000259" key="10">
    <source>
        <dbReference type="SMART" id="SM00986"/>
    </source>
</evidence>
<comment type="similarity">
    <text evidence="8">Belongs to the uracil-DNA glycosylase (UDG) superfamily. Type 5 (UDGb) family.</text>
</comment>
<dbReference type="SUPFAM" id="SSF52141">
    <property type="entry name" value="Uracil-DNA glycosylase-like"/>
    <property type="match status" value="1"/>
</dbReference>
<evidence type="ECO:0000313" key="11">
    <source>
        <dbReference type="EMBL" id="VUZ85531.1"/>
    </source>
</evidence>
<dbReference type="GO" id="GO:0006284">
    <property type="term" value="P:base-excision repair"/>
    <property type="evidence" value="ECO:0007669"/>
    <property type="project" value="InterPro"/>
</dbReference>
<organism evidence="11 12">
    <name type="scientific">Candidatus Methylomirabilis lanthanidiphila</name>
    <dbReference type="NCBI Taxonomy" id="2211376"/>
    <lineage>
        <taxon>Bacteria</taxon>
        <taxon>Candidatus Methylomirabilota</taxon>
        <taxon>Candidatus Methylomirabilia</taxon>
        <taxon>Candidatus Methylomirabilales</taxon>
        <taxon>Candidatus Methylomirabilaceae</taxon>
        <taxon>Candidatus Methylomirabilis</taxon>
    </lineage>
</organism>
<dbReference type="GO" id="GO:0051539">
    <property type="term" value="F:4 iron, 4 sulfur cluster binding"/>
    <property type="evidence" value="ECO:0007669"/>
    <property type="project" value="UniProtKB-KW"/>
</dbReference>
<dbReference type="InterPro" id="IPR044147">
    <property type="entry name" value="UdgB-like"/>
</dbReference>
<dbReference type="GO" id="GO:0004844">
    <property type="term" value="F:uracil DNA N-glycosylase activity"/>
    <property type="evidence" value="ECO:0007669"/>
    <property type="project" value="InterPro"/>
</dbReference>
<dbReference type="Gene3D" id="3.40.470.10">
    <property type="entry name" value="Uracil-DNA glycosylase-like domain"/>
    <property type="match status" value="1"/>
</dbReference>
<keyword evidence="5" id="KW-0408">Iron</keyword>
<feature type="domain" description="Uracil-DNA glycosylase-like" evidence="10">
    <location>
        <begin position="89"/>
        <end position="261"/>
    </location>
</feature>
<proteinExistence type="inferred from homology"/>
<keyword evidence="2" id="KW-0479">Metal-binding</keyword>
<dbReference type="InterPro" id="IPR036895">
    <property type="entry name" value="Uracil-DNA_glycosylase-like_sf"/>
</dbReference>
<dbReference type="GO" id="GO:0046872">
    <property type="term" value="F:metal ion binding"/>
    <property type="evidence" value="ECO:0007669"/>
    <property type="project" value="UniProtKB-KW"/>
</dbReference>
<accession>A0A564ZJL3</accession>
<gene>
    <name evidence="11" type="ORF">MELA_01916</name>
</gene>
<keyword evidence="7" id="KW-0234">DNA repair</keyword>
<dbReference type="AlphaFoldDB" id="A0A564ZJL3"/>
<dbReference type="SMART" id="SM00987">
    <property type="entry name" value="UreE_C"/>
    <property type="match status" value="1"/>
</dbReference>
<keyword evidence="1" id="KW-0004">4Fe-4S</keyword>
<dbReference type="Proteomes" id="UP000334340">
    <property type="component" value="Unassembled WGS sequence"/>
</dbReference>
<reference evidence="11 12" key="1">
    <citation type="submission" date="2019-07" db="EMBL/GenBank/DDBJ databases">
        <authorList>
            <person name="Cremers G."/>
        </authorList>
    </citation>
    <scope>NUCLEOTIDE SEQUENCE [LARGE SCALE GENOMIC DNA]</scope>
</reference>
<keyword evidence="6" id="KW-0411">Iron-sulfur</keyword>
<dbReference type="SMART" id="SM00986">
    <property type="entry name" value="UDG"/>
    <property type="match status" value="1"/>
</dbReference>
<evidence type="ECO:0000256" key="2">
    <source>
        <dbReference type="ARBA" id="ARBA00022723"/>
    </source>
</evidence>
<dbReference type="InterPro" id="IPR051536">
    <property type="entry name" value="UDG_Type-4/5"/>
</dbReference>
<evidence type="ECO:0000256" key="3">
    <source>
        <dbReference type="ARBA" id="ARBA00022763"/>
    </source>
</evidence>
<keyword evidence="3" id="KW-0227">DNA damage</keyword>
<name>A0A564ZJL3_9BACT</name>
<evidence type="ECO:0000256" key="7">
    <source>
        <dbReference type="ARBA" id="ARBA00023204"/>
    </source>
</evidence>
<evidence type="ECO:0000256" key="4">
    <source>
        <dbReference type="ARBA" id="ARBA00022801"/>
    </source>
</evidence>
<evidence type="ECO:0000256" key="1">
    <source>
        <dbReference type="ARBA" id="ARBA00022485"/>
    </source>
</evidence>
<keyword evidence="12" id="KW-1185">Reference proteome</keyword>
<dbReference type="EMBL" id="CABIKM010000026">
    <property type="protein sequence ID" value="VUZ85531.1"/>
    <property type="molecule type" value="Genomic_DNA"/>
</dbReference>
<sequence>MRNVAEVQEVEGASVTAMKIGMRQSSLSGSVAEQRVQRRLTREAPGLEALCQRIIACRQCPRLVRHRERTAQEKVRRYRDWTYWGRPVPGFGDPAARLLVVGLAPAAHGGNRTGRIFTGDRSGDFLYRALHRAGFANQPTSIDRDDGLDLTDCYITAAVRCAPPDNKPTPHELDRCRPFLLEELTLLRQIRVIVALGQIAFRACLDTLKARGVPLPSPRPRFGHGQVAVFANDLVLVASYHPSQQNTQTGRLTEAMFQQVFDVARRYLDANSGQSTTG</sequence>
<dbReference type="Pfam" id="PF03167">
    <property type="entry name" value="UDG"/>
    <property type="match status" value="1"/>
</dbReference>
<evidence type="ECO:0000256" key="5">
    <source>
        <dbReference type="ARBA" id="ARBA00023004"/>
    </source>
</evidence>
<dbReference type="InterPro" id="IPR005122">
    <property type="entry name" value="Uracil-DNA_glycosylase-like"/>
</dbReference>
<dbReference type="GO" id="GO:0033958">
    <property type="term" value="F:DNA-deoxyinosine glycosylase activity"/>
    <property type="evidence" value="ECO:0007669"/>
    <property type="project" value="InterPro"/>
</dbReference>
<evidence type="ECO:0000256" key="6">
    <source>
        <dbReference type="ARBA" id="ARBA00023014"/>
    </source>
</evidence>
<keyword evidence="4" id="KW-0378">Hydrolase</keyword>
<evidence type="ECO:0000313" key="12">
    <source>
        <dbReference type="Proteomes" id="UP000334340"/>
    </source>
</evidence>
<evidence type="ECO:0000256" key="8">
    <source>
        <dbReference type="ARBA" id="ARBA00023779"/>
    </source>
</evidence>
<dbReference type="PANTHER" id="PTHR33693:SF3">
    <property type="entry name" value="TYPE-5 URACIL-DNA GLYCOSYLASE"/>
    <property type="match status" value="1"/>
</dbReference>
<evidence type="ECO:0000256" key="9">
    <source>
        <dbReference type="ARBA" id="ARBA00023887"/>
    </source>
</evidence>
<protein>
    <recommendedName>
        <fullName evidence="9">Type-5 uracil-DNA glycosylase</fullName>
    </recommendedName>
</protein>